<gene>
    <name evidence="12" type="primary">PAN2_1</name>
    <name evidence="10" type="synonym">PAN2</name>
    <name evidence="12" type="ORF">GRS66_001727</name>
</gene>
<keyword evidence="3 10" id="KW-0963">Cytoplasm</keyword>
<keyword evidence="13" id="KW-1185">Reference proteome</keyword>
<sequence length="1115" mass="127039">MNNWQHFFNNPVDLSEHLKKPYFRFDNRDKEITAISFDEKANLIWSGDSYGCISSYDPTFQLYTRYRGHIGGNSVKDILSHRDGILSISEDSLHFANRRGVTKLNLTSIDIAAFSELNTMCYSPHSLKNNIYCGGDNTNWGIASIDLNRGCLDSLLNYSSKVKLMCSNNKVLSIGRQTGTVDLLDPTSNRTIKSFNAHSASISAMDLRDNTLVTVGKSKRFYNLYADPFVNVYDLRTMRQLPPVSFSKGTTMGSGGADFVQLHPLLPTVMIVASSSGSFDFIDLSNPTLRTQYVHPCQSIKKLCLSPNGDVLGILEADNHLDTWRRSSNNMGMFTNTPEMLAYPDYFNDITSDGPISVDDETYPLSSVGMPYYLDKLLSAWPPVVFKSEGTIPQLTGKSPLPSSGKLKSNLAVISSQNEKLSTQEFPLLRYDRTKYGMRNAIPDYVCLRDIRKQITSGLETSDIQTYTSINKYEVPPAYSRLPLTSGRFGTDNFDFTPFNNTEYSGLDPDVDNHYTNAIIQLYRFIPEMFNFVVGCLKDENFETTLLTDLGYLFDMMERSHGKICSSSNFQASLKSLTDKRQLENGEPQEHLEEYLESLCIRESIEDFNSSESIKRNMPQKFNRFLLSQLIKEEAQTVNHNITLNQCFGLETEIRTECSCDHYDTTVKLLPSLSISGINKTVIKQLNKKSNGQNILPYIEYAMKNVTQKNSICPTCGKTETITQECTVKNLPSVLSLELSLLDTEFSNIRSSKNWLTSEFYGSIIKNKAVLRSTASELKGTSHIFKYELNGYVAKITDNNNETRLVTYVKKYNPKENCFKWLMFNDYLVVEITEEEALKMTYPWKTPEIIIYCDAEELRKPFFSVDTYSINYDILFRDYFANGIRDTARREYKLLTHDEAPKSGTLVAIDAEFVSLQSELCEIDHQGIRSIIRPKRTALARISIIRGEEGELYGVPFVDDYVVNTNHIEDYLTRYSGILPGDLDPEKSTKRLVRRNVVYRKVWLLMQLGCVFVGHGLNNDFKHININVPRNQIRDTAIYFLQGKRYLSLRYLAYVLLGMNIQEGNHDSIEDAHTALILYKKYLHLKEKAIFEKVLNSVYEEGRAHNFKVPETSKG</sequence>
<dbReference type="Gene3D" id="3.30.420.10">
    <property type="entry name" value="Ribonuclease H-like superfamily/Ribonuclease H"/>
    <property type="match status" value="1"/>
</dbReference>
<dbReference type="PANTHER" id="PTHR15728">
    <property type="entry name" value="DEADENYLATION COMPLEX CATALYTIC SUBUNIT PAN2"/>
    <property type="match status" value="1"/>
</dbReference>
<feature type="domain" description="USP" evidence="11">
    <location>
        <begin position="505"/>
        <end position="855"/>
    </location>
</feature>
<evidence type="ECO:0000256" key="4">
    <source>
        <dbReference type="ARBA" id="ARBA00022574"/>
    </source>
</evidence>
<dbReference type="GO" id="GO:0000289">
    <property type="term" value="P:nuclear-transcribed mRNA poly(A) tail shortening"/>
    <property type="evidence" value="ECO:0007669"/>
    <property type="project" value="UniProtKB-UniRule"/>
</dbReference>
<proteinExistence type="inferred from homology"/>
<name>A0A6C1DS79_SACPS</name>
<keyword evidence="6 10" id="KW-0540">Nuclease</keyword>
<dbReference type="PROSITE" id="PS50235">
    <property type="entry name" value="USP_3"/>
    <property type="match status" value="1"/>
</dbReference>
<evidence type="ECO:0000313" key="13">
    <source>
        <dbReference type="Proteomes" id="UP000501346"/>
    </source>
</evidence>
<dbReference type="GO" id="GO:0006397">
    <property type="term" value="P:mRNA processing"/>
    <property type="evidence" value="ECO:0007669"/>
    <property type="project" value="UniProtKB-KW"/>
</dbReference>
<dbReference type="SMR" id="A0A6C1DS79"/>
<dbReference type="SUPFAM" id="SSF50998">
    <property type="entry name" value="Quinoprotein alcohol dehydrogenase-like"/>
    <property type="match status" value="1"/>
</dbReference>
<evidence type="ECO:0000259" key="11">
    <source>
        <dbReference type="PROSITE" id="PS50235"/>
    </source>
</evidence>
<dbReference type="InterPro" id="IPR036397">
    <property type="entry name" value="RNaseH_sf"/>
</dbReference>
<dbReference type="InterPro" id="IPR028889">
    <property type="entry name" value="USP"/>
</dbReference>
<keyword evidence="4" id="KW-0853">WD repeat</keyword>
<dbReference type="EC" id="3.1.13.4" evidence="10"/>
<evidence type="ECO:0000256" key="7">
    <source>
        <dbReference type="ARBA" id="ARBA00022723"/>
    </source>
</evidence>
<accession>A0A6C1DS79</accession>
<dbReference type="FunFam" id="3.90.70.10:FF:000168">
    <property type="entry name" value="PAN2-PAN3 deadenylation complex catalytic subunit PAN2"/>
    <property type="match status" value="1"/>
</dbReference>
<evidence type="ECO:0000256" key="10">
    <source>
        <dbReference type="HAMAP-Rule" id="MF_03182"/>
    </source>
</evidence>
<dbReference type="Gene3D" id="3.90.70.10">
    <property type="entry name" value="Cysteine proteinases"/>
    <property type="match status" value="1"/>
</dbReference>
<keyword evidence="9 10" id="KW-0269">Exonuclease</keyword>
<dbReference type="InterPro" id="IPR030843">
    <property type="entry name" value="PAN2"/>
</dbReference>
<evidence type="ECO:0000256" key="8">
    <source>
        <dbReference type="ARBA" id="ARBA00022801"/>
    </source>
</evidence>
<dbReference type="GO" id="GO:0046872">
    <property type="term" value="F:metal ion binding"/>
    <property type="evidence" value="ECO:0007669"/>
    <property type="project" value="UniProtKB-KW"/>
</dbReference>
<dbReference type="GO" id="GO:0003676">
    <property type="term" value="F:nucleic acid binding"/>
    <property type="evidence" value="ECO:0007669"/>
    <property type="project" value="InterPro"/>
</dbReference>
<dbReference type="InterPro" id="IPR015943">
    <property type="entry name" value="WD40/YVTN_repeat-like_dom_sf"/>
</dbReference>
<evidence type="ECO:0000313" key="12">
    <source>
        <dbReference type="EMBL" id="QID79460.1"/>
    </source>
</evidence>
<dbReference type="GO" id="GO:0031251">
    <property type="term" value="C:PAN complex"/>
    <property type="evidence" value="ECO:0007669"/>
    <property type="project" value="UniProtKB-UniRule"/>
</dbReference>
<dbReference type="EMBL" id="CP048988">
    <property type="protein sequence ID" value="QID79460.1"/>
    <property type="molecule type" value="Genomic_DNA"/>
</dbReference>
<dbReference type="HAMAP" id="MF_03182">
    <property type="entry name" value="PAN2"/>
    <property type="match status" value="1"/>
</dbReference>
<dbReference type="SMART" id="SM00479">
    <property type="entry name" value="EXOIII"/>
    <property type="match status" value="1"/>
</dbReference>
<feature type="binding site" evidence="10">
    <location>
        <position position="910"/>
    </location>
    <ligand>
        <name>a divalent metal cation</name>
        <dbReference type="ChEBI" id="CHEBI:60240"/>
        <note>catalytic</note>
    </ligand>
</feature>
<dbReference type="InterPro" id="IPR050785">
    <property type="entry name" value="PAN2-PAN3_catalytic_subunit"/>
</dbReference>
<feature type="binding site" evidence="10">
    <location>
        <position position="1020"/>
    </location>
    <ligand>
        <name>a divalent metal cation</name>
        <dbReference type="ChEBI" id="CHEBI:60240"/>
        <note>catalytic</note>
    </ligand>
</feature>
<dbReference type="Pfam" id="PF20770">
    <property type="entry name" value="PAN2_N"/>
    <property type="match status" value="1"/>
</dbReference>
<comment type="domain">
    <text evidence="10">The linker, or PAN3 interaction domain (PID), between the WD40 repeats and the pseudo-UCH domain mediates interaction with PAN3.</text>
</comment>
<evidence type="ECO:0000256" key="1">
    <source>
        <dbReference type="ARBA" id="ARBA00001663"/>
    </source>
</evidence>
<dbReference type="FunFam" id="3.30.420.10:FF:000028">
    <property type="entry name" value="PAN2-PAN3 deadenylation complex catalytic subunit PAN2"/>
    <property type="match status" value="1"/>
</dbReference>
<feature type="binding site" evidence="10">
    <location>
        <position position="1071"/>
    </location>
    <ligand>
        <name>a divalent metal cation</name>
        <dbReference type="ChEBI" id="CHEBI:60240"/>
        <note>catalytic</note>
    </ligand>
</feature>
<comment type="subcellular location">
    <subcellularLocation>
        <location evidence="2 10">Cytoplasm</location>
    </subcellularLocation>
</comment>
<dbReference type="InterPro" id="IPR012337">
    <property type="entry name" value="RNaseH-like_sf"/>
</dbReference>
<dbReference type="PANTHER" id="PTHR15728:SF0">
    <property type="entry name" value="PAN2-PAN3 DEADENYLATION COMPLEX CATALYTIC SUBUNIT PAN2"/>
    <property type="match status" value="1"/>
</dbReference>
<protein>
    <recommendedName>
        <fullName evidence="10">PAN2-PAN3 deadenylation complex catalytic subunit PAN2</fullName>
        <ecNumber evidence="10">3.1.13.4</ecNumber>
    </recommendedName>
    <alternativeName>
        <fullName evidence="10">PAB1P-dependent poly(A)-specific ribonuclease</fullName>
    </alternativeName>
    <alternativeName>
        <fullName evidence="10">Poly(A)-nuclease deadenylation complex subunit 2</fullName>
        <shortName evidence="10">PAN deadenylation complex subunit 2</shortName>
    </alternativeName>
</protein>
<evidence type="ECO:0000256" key="9">
    <source>
        <dbReference type="ARBA" id="ARBA00022839"/>
    </source>
</evidence>
<dbReference type="SUPFAM" id="SSF54001">
    <property type="entry name" value="Cysteine proteinases"/>
    <property type="match status" value="1"/>
</dbReference>
<comment type="function">
    <text evidence="10">Catalytic subunit of the poly(A)-nuclease (PAN) deadenylation complex, one of two cytoplasmic mRNA deadenylases involved in mRNA turnover. PAN specifically shortens poly(A) tails of RNA and the activity is stimulated by poly(A)-binding protein PAB1. PAN deadenylation is followed by rapid degradation of the shortened mRNA tails by the CCR4-NOT complex. Deadenylated mRNAs are then degraded by two alternative mechanisms, namely exosome-mediated 3'-5' exonucleolytic degradation, or deadenlyation-dependent mRNA decaping and subsequent 5'-3' exonucleolytic degradation by XRN1. May also be involved in post-transcriptional maturation of mRNA poly(A) tails.</text>
</comment>
<dbReference type="InterPro" id="IPR048841">
    <property type="entry name" value="PAN2_N"/>
</dbReference>
<dbReference type="SUPFAM" id="SSF53098">
    <property type="entry name" value="Ribonuclease H-like"/>
    <property type="match status" value="1"/>
</dbReference>
<comment type="domain">
    <text evidence="10">Contains a pseudo-UCH domain. This ubiquitin C-terminal hydrolase (UCH)-like or ubiquitin specific protease (USP)-like domain is predicted to be catalytically inactive because it lacks the active site catalytic triad characteristic of thiol proteases, with residues at the equivalent structural positions that are incompatible with catalysis, and it cannot bind ubiquitin. It functions as a structural scaffold for intra- and intermolecular interactions in the complex.</text>
</comment>
<evidence type="ECO:0000256" key="3">
    <source>
        <dbReference type="ARBA" id="ARBA00022490"/>
    </source>
</evidence>
<feature type="binding site" evidence="10">
    <location>
        <position position="912"/>
    </location>
    <ligand>
        <name>a divalent metal cation</name>
        <dbReference type="ChEBI" id="CHEBI:60240"/>
        <note>catalytic</note>
    </ligand>
</feature>
<keyword evidence="5 10" id="KW-0507">mRNA processing</keyword>
<evidence type="ECO:0000256" key="6">
    <source>
        <dbReference type="ARBA" id="ARBA00022722"/>
    </source>
</evidence>
<reference evidence="12 13" key="1">
    <citation type="journal article" date="2019" name="BMC Genomics">
        <title>Chromosome level assembly and comparative genome analysis confirm lager-brewing yeasts originated from a single hybridization.</title>
        <authorList>
            <person name="Salazar A.N."/>
            <person name="Gorter de Vries A.R."/>
            <person name="van den Broek M."/>
            <person name="Brouwers N."/>
            <person name="de la Torre Cortes P."/>
            <person name="Kuijpers N.G.A."/>
            <person name="Daran J.G."/>
            <person name="Abeel T."/>
        </authorList>
    </citation>
    <scope>NUCLEOTIDE SEQUENCE [LARGE SCALE GENOMIC DNA]</scope>
    <source>
        <strain evidence="12 13">CBS 1483</strain>
    </source>
</reference>
<comment type="activity regulation">
    <text evidence="10">Positively regulated by the regulatory subunit PAN3.</text>
</comment>
<dbReference type="Pfam" id="PF00929">
    <property type="entry name" value="RNase_T"/>
    <property type="match status" value="1"/>
</dbReference>
<dbReference type="InterPro" id="IPR028881">
    <property type="entry name" value="PAN2_UCH_dom"/>
</dbReference>
<dbReference type="OrthoDB" id="16516at2759"/>
<dbReference type="CDD" id="cd06143">
    <property type="entry name" value="PAN2_exo"/>
    <property type="match status" value="1"/>
</dbReference>
<dbReference type="Pfam" id="PF13423">
    <property type="entry name" value="UCH_1"/>
    <property type="match status" value="1"/>
</dbReference>
<dbReference type="GO" id="GO:0000932">
    <property type="term" value="C:P-body"/>
    <property type="evidence" value="ECO:0007669"/>
    <property type="project" value="TreeGrafter"/>
</dbReference>
<dbReference type="InterPro" id="IPR038765">
    <property type="entry name" value="Papain-like_cys_pep_sf"/>
</dbReference>
<dbReference type="FunFam" id="2.130.10.10:FF:000943">
    <property type="entry name" value="PAN2-PAN3 deadenylation complex catalytic subunit PAN2"/>
    <property type="match status" value="1"/>
</dbReference>
<keyword evidence="8 10" id="KW-0378">Hydrolase</keyword>
<comment type="cofactor">
    <cofactor evidence="10">
        <name>a divalent metal cation</name>
        <dbReference type="ChEBI" id="CHEBI:60240"/>
    </cofactor>
    <text evidence="10">Binds 2 metal cations per subunit in the catalytic exonuclease domain.</text>
</comment>
<dbReference type="Gene3D" id="2.130.10.10">
    <property type="entry name" value="YVTN repeat-like/Quinoprotein amine dehydrogenase"/>
    <property type="match status" value="1"/>
</dbReference>
<comment type="catalytic activity">
    <reaction evidence="1 10">
        <text>Exonucleolytic cleavage of poly(A) to 5'-AMP.</text>
        <dbReference type="EC" id="3.1.13.4"/>
    </reaction>
</comment>
<dbReference type="InterPro" id="IPR011047">
    <property type="entry name" value="Quinoprotein_ADH-like_sf"/>
</dbReference>
<organism evidence="12 13">
    <name type="scientific">Saccharomyces pastorianus</name>
    <name type="common">Lager yeast</name>
    <name type="synonym">Saccharomyces cerevisiae x Saccharomyces eubayanus</name>
    <dbReference type="NCBI Taxonomy" id="27292"/>
    <lineage>
        <taxon>Eukaryota</taxon>
        <taxon>Fungi</taxon>
        <taxon>Dikarya</taxon>
        <taxon>Ascomycota</taxon>
        <taxon>Saccharomycotina</taxon>
        <taxon>Saccharomycetes</taxon>
        <taxon>Saccharomycetales</taxon>
        <taxon>Saccharomycetaceae</taxon>
        <taxon>Saccharomyces</taxon>
    </lineage>
</organism>
<dbReference type="Proteomes" id="UP000501346">
    <property type="component" value="Chromosome ScVII"/>
</dbReference>
<evidence type="ECO:0000256" key="2">
    <source>
        <dbReference type="ARBA" id="ARBA00004496"/>
    </source>
</evidence>
<keyword evidence="7 10" id="KW-0479">Metal-binding</keyword>
<evidence type="ECO:0000256" key="5">
    <source>
        <dbReference type="ARBA" id="ARBA00022664"/>
    </source>
</evidence>
<dbReference type="InterPro" id="IPR013520">
    <property type="entry name" value="Ribonucl_H"/>
</dbReference>
<dbReference type="AlphaFoldDB" id="A0A6C1DS79"/>
<comment type="subunit">
    <text evidence="10">Forms a heterotrimer with an asymmetric homodimer of the regulatory subunit PAN3 to form the poly(A)-nuclease (PAN) deadenylation complex.</text>
</comment>
<comment type="similarity">
    <text evidence="10">Belongs to the peptidase C19 family. PAN2 subfamily.</text>
</comment>
<feature type="region of interest" description="Linker" evidence="10">
    <location>
        <begin position="337"/>
        <end position="473"/>
    </location>
</feature>
<dbReference type="GO" id="GO:0004535">
    <property type="term" value="F:poly(A)-specific ribonuclease activity"/>
    <property type="evidence" value="ECO:0007669"/>
    <property type="project" value="UniProtKB-UniRule"/>
</dbReference>